<dbReference type="Pfam" id="PF01869">
    <property type="entry name" value="BcrAD_BadFG"/>
    <property type="match status" value="1"/>
</dbReference>
<name>A0AAU7W8L3_9MICO</name>
<dbReference type="InterPro" id="IPR043129">
    <property type="entry name" value="ATPase_NBD"/>
</dbReference>
<dbReference type="EMBL" id="CP158374">
    <property type="protein sequence ID" value="XBX82966.1"/>
    <property type="molecule type" value="Genomic_DNA"/>
</dbReference>
<organism evidence="2">
    <name type="scientific">Agromyces sp. G08B096</name>
    <dbReference type="NCBI Taxonomy" id="3156399"/>
    <lineage>
        <taxon>Bacteria</taxon>
        <taxon>Bacillati</taxon>
        <taxon>Actinomycetota</taxon>
        <taxon>Actinomycetes</taxon>
        <taxon>Micrococcales</taxon>
        <taxon>Microbacteriaceae</taxon>
        <taxon>Agromyces</taxon>
    </lineage>
</organism>
<dbReference type="PANTHER" id="PTHR43190:SF3">
    <property type="entry name" value="N-ACETYL-D-GLUCOSAMINE KINASE"/>
    <property type="match status" value="1"/>
</dbReference>
<proteinExistence type="predicted"/>
<dbReference type="AlphaFoldDB" id="A0AAU7W8L3"/>
<dbReference type="RefSeq" id="WP_350348982.1">
    <property type="nucleotide sequence ID" value="NZ_CP158374.1"/>
</dbReference>
<dbReference type="Gene3D" id="3.30.420.40">
    <property type="match status" value="2"/>
</dbReference>
<feature type="domain" description="ATPase BadF/BadG/BcrA/BcrD type" evidence="1">
    <location>
        <begin position="16"/>
        <end position="307"/>
    </location>
</feature>
<dbReference type="InterPro" id="IPR052519">
    <property type="entry name" value="Euk-type_GlcNAc_Kinase"/>
</dbReference>
<protein>
    <submittedName>
        <fullName evidence="2">BadF/BadG/BcrA/BcrD ATPase family protein</fullName>
    </submittedName>
</protein>
<reference evidence="2" key="1">
    <citation type="submission" date="2024-05" db="EMBL/GenBank/DDBJ databases">
        <authorList>
            <person name="Yu L."/>
        </authorList>
    </citation>
    <scope>NUCLEOTIDE SEQUENCE</scope>
    <source>
        <strain evidence="2">G08B096</strain>
    </source>
</reference>
<gene>
    <name evidence="2" type="ORF">ABIQ69_03300</name>
</gene>
<dbReference type="SUPFAM" id="SSF53067">
    <property type="entry name" value="Actin-like ATPase domain"/>
    <property type="match status" value="2"/>
</dbReference>
<sequence>MTASLQGFSRTRALVVGVDLGGTGSRAALEPVDARLGAEPGARRTLDGARVAVASDGSNVIEVAEALISAVRLHWPGTPIAAIGVGAAGVTSLVADPPAAARRLARVAGAPVALAADAVTAHVGALGGEAGTVVTVGTGTIALGTDLAATWRRVGGWGHLYDDRGSGAWVGIAALRAAIETHDGLRDDGGALLGAAVARFGPPPSWPAQLYPRGDRGGVLAGLATEVARLADDGDPAAAAILDEAGRLAAGTLAAALDPALPPTASYAGGMFASPRFAAAFRREFRLRAPDARLREPAGTPLDGAVGLARRLATAPDGLGEGHPPYLWIGR</sequence>
<dbReference type="InterPro" id="IPR002731">
    <property type="entry name" value="ATPase_BadF"/>
</dbReference>
<evidence type="ECO:0000259" key="1">
    <source>
        <dbReference type="Pfam" id="PF01869"/>
    </source>
</evidence>
<dbReference type="PANTHER" id="PTHR43190">
    <property type="entry name" value="N-ACETYL-D-GLUCOSAMINE KINASE"/>
    <property type="match status" value="1"/>
</dbReference>
<evidence type="ECO:0000313" key="2">
    <source>
        <dbReference type="EMBL" id="XBX82966.1"/>
    </source>
</evidence>
<accession>A0AAU7W8L3</accession>